<organism evidence="2 3">
    <name type="scientific">Paenibacillus oleatilyticus</name>
    <dbReference type="NCBI Taxonomy" id="2594886"/>
    <lineage>
        <taxon>Bacteria</taxon>
        <taxon>Bacillati</taxon>
        <taxon>Bacillota</taxon>
        <taxon>Bacilli</taxon>
        <taxon>Bacillales</taxon>
        <taxon>Paenibacillaceae</taxon>
        <taxon>Paenibacillus</taxon>
    </lineage>
</organism>
<dbReference type="Proteomes" id="UP001575622">
    <property type="component" value="Unassembled WGS sequence"/>
</dbReference>
<comment type="caution">
    <text evidence="2">The sequence shown here is derived from an EMBL/GenBank/DDBJ whole genome shotgun (WGS) entry which is preliminary data.</text>
</comment>
<reference evidence="2 3" key="1">
    <citation type="submission" date="2024-09" db="EMBL/GenBank/DDBJ databases">
        <authorList>
            <person name="Makale K.P.P."/>
            <person name="Makhzoum A."/>
            <person name="Rantong G."/>
            <person name="Rahube T.O."/>
        </authorList>
    </citation>
    <scope>NUCLEOTIDE SEQUENCE [LARGE SCALE GENOMIC DNA]</scope>
    <source>
        <strain evidence="2 3">KM_D13</strain>
    </source>
</reference>
<protein>
    <submittedName>
        <fullName evidence="2">Amidase domain-containing protein</fullName>
    </submittedName>
</protein>
<dbReference type="InterPro" id="IPR024301">
    <property type="entry name" value="Amidase_6"/>
</dbReference>
<evidence type="ECO:0000259" key="1">
    <source>
        <dbReference type="Pfam" id="PF12671"/>
    </source>
</evidence>
<evidence type="ECO:0000313" key="2">
    <source>
        <dbReference type="EMBL" id="MFB0841230.1"/>
    </source>
</evidence>
<dbReference type="EMBL" id="JBHDLN010000002">
    <property type="protein sequence ID" value="MFB0841230.1"/>
    <property type="molecule type" value="Genomic_DNA"/>
</dbReference>
<gene>
    <name evidence="2" type="ORF">ACEU3E_03525</name>
</gene>
<dbReference type="Pfam" id="PF12671">
    <property type="entry name" value="Amidase_6"/>
    <property type="match status" value="1"/>
</dbReference>
<name>A0ABV4UTT2_9BACL</name>
<keyword evidence="3" id="KW-1185">Reference proteome</keyword>
<evidence type="ECO:0000313" key="3">
    <source>
        <dbReference type="Proteomes" id="UP001575622"/>
    </source>
</evidence>
<feature type="domain" description="Putative amidase" evidence="1">
    <location>
        <begin position="3"/>
        <end position="64"/>
    </location>
</feature>
<accession>A0ABV4UTT2</accession>
<sequence>MQNGRHCTNFASQILHDGGGLPFYGSKGNNTFTKDFGSDVASPSKPNGRTSSWTGAHQYRTFWGIRTIEMAGTPTRR</sequence>
<dbReference type="RefSeq" id="WP_373949267.1">
    <property type="nucleotide sequence ID" value="NZ_JBHDLN010000002.1"/>
</dbReference>
<proteinExistence type="predicted"/>